<evidence type="ECO:0000256" key="2">
    <source>
        <dbReference type="ARBA" id="ARBA00022723"/>
    </source>
</evidence>
<feature type="binding site" evidence="7">
    <location>
        <begin position="202"/>
        <end position="209"/>
    </location>
    <ligand>
        <name>GTP</name>
        <dbReference type="ChEBI" id="CHEBI:37565"/>
    </ligand>
</feature>
<organism evidence="11 12">
    <name type="scientific">Thermocrinis albus (strain DSM 14484 / JCM 11386 / HI 11/12)</name>
    <dbReference type="NCBI Taxonomy" id="638303"/>
    <lineage>
        <taxon>Bacteria</taxon>
        <taxon>Pseudomonadati</taxon>
        <taxon>Aquificota</taxon>
        <taxon>Aquificia</taxon>
        <taxon>Aquificales</taxon>
        <taxon>Aquificaceae</taxon>
        <taxon>Thermocrinis</taxon>
    </lineage>
</organism>
<dbReference type="InterPro" id="IPR006073">
    <property type="entry name" value="GTP-bd"/>
</dbReference>
<dbReference type="Proteomes" id="UP000002043">
    <property type="component" value="Chromosome"/>
</dbReference>
<dbReference type="FunFam" id="3.40.50.11060:FF:000001">
    <property type="entry name" value="GTPase HflX"/>
    <property type="match status" value="1"/>
</dbReference>
<feature type="binding site" evidence="8">
    <location>
        <position position="209"/>
    </location>
    <ligand>
        <name>Mg(2+)</name>
        <dbReference type="ChEBI" id="CHEBI:18420"/>
    </ligand>
</feature>
<feature type="binding site" evidence="7">
    <location>
        <begin position="344"/>
        <end position="346"/>
    </location>
    <ligand>
        <name>GTP</name>
        <dbReference type="ChEBI" id="CHEBI:37565"/>
    </ligand>
</feature>
<evidence type="ECO:0000256" key="6">
    <source>
        <dbReference type="HAMAP-Rule" id="MF_00900"/>
    </source>
</evidence>
<evidence type="ECO:0000256" key="7">
    <source>
        <dbReference type="PIRSR" id="PIRSR006809-1"/>
    </source>
</evidence>
<dbReference type="NCBIfam" id="TIGR03156">
    <property type="entry name" value="GTP_HflX"/>
    <property type="match status" value="1"/>
</dbReference>
<keyword evidence="9" id="KW-0175">Coiled coil</keyword>
<dbReference type="Pfam" id="PF01926">
    <property type="entry name" value="MMR_HSR1"/>
    <property type="match status" value="1"/>
</dbReference>
<dbReference type="KEGG" id="tal:Thal_0077"/>
<keyword evidence="12" id="KW-1185">Reference proteome</keyword>
<dbReference type="CDD" id="cd01878">
    <property type="entry name" value="HflX"/>
    <property type="match status" value="1"/>
</dbReference>
<dbReference type="Pfam" id="PF13167">
    <property type="entry name" value="GTP-bdg_N"/>
    <property type="match status" value="1"/>
</dbReference>
<feature type="binding site" evidence="7">
    <location>
        <begin position="249"/>
        <end position="252"/>
    </location>
    <ligand>
        <name>GTP</name>
        <dbReference type="ChEBI" id="CHEBI:37565"/>
    </ligand>
</feature>
<dbReference type="PRINTS" id="PR00326">
    <property type="entry name" value="GTP1OBG"/>
</dbReference>
<dbReference type="InterPro" id="IPR027417">
    <property type="entry name" value="P-loop_NTPase"/>
</dbReference>
<keyword evidence="1 6" id="KW-0963">Cytoplasm</keyword>
<evidence type="ECO:0000256" key="4">
    <source>
        <dbReference type="ARBA" id="ARBA00022842"/>
    </source>
</evidence>
<dbReference type="GO" id="GO:0043022">
    <property type="term" value="F:ribosome binding"/>
    <property type="evidence" value="ECO:0007669"/>
    <property type="project" value="TreeGrafter"/>
</dbReference>
<dbReference type="InterPro" id="IPR042108">
    <property type="entry name" value="GTPase_HflX_N_sf"/>
</dbReference>
<comment type="function">
    <text evidence="6">GTPase that associates with the 50S ribosomal subunit and may have a role during protein synthesis or ribosome biogenesis.</text>
</comment>
<evidence type="ECO:0000256" key="5">
    <source>
        <dbReference type="ARBA" id="ARBA00023134"/>
    </source>
</evidence>
<evidence type="ECO:0000313" key="12">
    <source>
        <dbReference type="Proteomes" id="UP000002043"/>
    </source>
</evidence>
<dbReference type="STRING" id="638303.Thal_0077"/>
<dbReference type="InterPro" id="IPR025121">
    <property type="entry name" value="GTPase_HflX_N"/>
</dbReference>
<dbReference type="InterPro" id="IPR032305">
    <property type="entry name" value="GTP-bd_M"/>
</dbReference>
<dbReference type="PROSITE" id="PS51705">
    <property type="entry name" value="G_HFLX"/>
    <property type="match status" value="1"/>
</dbReference>
<evidence type="ECO:0000256" key="1">
    <source>
        <dbReference type="ARBA" id="ARBA00022490"/>
    </source>
</evidence>
<comment type="subcellular location">
    <subcellularLocation>
        <location evidence="6">Cytoplasm</location>
    </subcellularLocation>
    <text evidence="6">May associate with membranes.</text>
</comment>
<dbReference type="AlphaFoldDB" id="D3SNH8"/>
<keyword evidence="4 8" id="KW-0460">Magnesium</keyword>
<evidence type="ECO:0000256" key="9">
    <source>
        <dbReference type="SAM" id="Coils"/>
    </source>
</evidence>
<dbReference type="InterPro" id="IPR030394">
    <property type="entry name" value="G_HFLX_dom"/>
</dbReference>
<reference evidence="12" key="1">
    <citation type="journal article" date="2010" name="Stand. Genomic Sci.">
        <title>Complete genome sequence of Thermocrinis albus type strain (HI 11/12T).</title>
        <authorList>
            <person name="Wirth R."/>
            <person name="Sikorski J."/>
            <person name="Brambilla E."/>
            <person name="Misra M."/>
            <person name="Lapidus A."/>
            <person name="Copeland A."/>
            <person name="Nolan M."/>
            <person name="Lucas S."/>
            <person name="Chen F."/>
            <person name="Tice H."/>
            <person name="Cheng J.F."/>
            <person name="Han C."/>
            <person name="Detter J.C."/>
            <person name="Tapia R."/>
            <person name="Bruce D."/>
            <person name="Goodwin L."/>
            <person name="Pitluck S."/>
            <person name="Pati A."/>
            <person name="Anderson I."/>
            <person name="Ivanova N."/>
            <person name="Mavromatis K."/>
            <person name="Mikhailova N."/>
            <person name="Chen A."/>
            <person name="Palaniappan K."/>
            <person name="Bilek Y."/>
            <person name="Hader T."/>
            <person name="Land M."/>
            <person name="Hauser L."/>
            <person name="Chang Y.J."/>
            <person name="Jeffries C.D."/>
            <person name="Tindall B.J."/>
            <person name="Rohde M."/>
            <person name="Goker M."/>
            <person name="Bristow J."/>
            <person name="Eisen J.A."/>
            <person name="Markowitz V."/>
            <person name="Hugenholtz P."/>
            <person name="Kyrpides N.C."/>
            <person name="Klenk H.P."/>
        </authorList>
    </citation>
    <scope>NUCLEOTIDE SEQUENCE [LARGE SCALE GENOMIC DNA]</scope>
    <source>
        <strain evidence="12">DSM 14484 / JCM 11386 / HI 11/12</strain>
    </source>
</reference>
<name>D3SNH8_THEAH</name>
<gene>
    <name evidence="6" type="primary">hflX</name>
    <name evidence="11" type="ordered locus">Thal_0077</name>
</gene>
<comment type="similarity">
    <text evidence="6">Belongs to the TRAFAC class OBG-HflX-like GTPase superfamily. HflX GTPase family.</text>
</comment>
<dbReference type="Pfam" id="PF16360">
    <property type="entry name" value="GTP-bdg_M"/>
    <property type="match status" value="1"/>
</dbReference>
<dbReference type="GO" id="GO:0046872">
    <property type="term" value="F:metal ion binding"/>
    <property type="evidence" value="ECO:0007669"/>
    <property type="project" value="UniProtKB-KW"/>
</dbReference>
<dbReference type="eggNOG" id="COG2262">
    <property type="taxonomic scope" value="Bacteria"/>
</dbReference>
<dbReference type="GO" id="GO:0003924">
    <property type="term" value="F:GTPase activity"/>
    <property type="evidence" value="ECO:0007669"/>
    <property type="project" value="UniProtKB-UniRule"/>
</dbReference>
<dbReference type="PANTHER" id="PTHR10229">
    <property type="entry name" value="GTP-BINDING PROTEIN HFLX"/>
    <property type="match status" value="1"/>
</dbReference>
<feature type="domain" description="Hflx-type G" evidence="10">
    <location>
        <begin position="196"/>
        <end position="366"/>
    </location>
</feature>
<evidence type="ECO:0000256" key="3">
    <source>
        <dbReference type="ARBA" id="ARBA00022741"/>
    </source>
</evidence>
<accession>D3SNH8</accession>
<dbReference type="HOGENOM" id="CLU_019597_1_0_0"/>
<dbReference type="PIRSF" id="PIRSF006809">
    <property type="entry name" value="GTP-binding_hflX_prd"/>
    <property type="match status" value="1"/>
</dbReference>
<dbReference type="GO" id="GO:0005737">
    <property type="term" value="C:cytoplasm"/>
    <property type="evidence" value="ECO:0007669"/>
    <property type="project" value="UniProtKB-SubCell"/>
</dbReference>
<dbReference type="RefSeq" id="WP_012991122.1">
    <property type="nucleotide sequence ID" value="NC_013894.1"/>
</dbReference>
<feature type="binding site" evidence="7">
    <location>
        <begin position="227"/>
        <end position="231"/>
    </location>
    <ligand>
        <name>GTP</name>
        <dbReference type="ChEBI" id="CHEBI:37565"/>
    </ligand>
</feature>
<comment type="subunit">
    <text evidence="6">Monomer. Associates with the 50S ribosomal subunit.</text>
</comment>
<dbReference type="PANTHER" id="PTHR10229:SF0">
    <property type="entry name" value="GTP-BINDING PROTEIN 6-RELATED"/>
    <property type="match status" value="1"/>
</dbReference>
<dbReference type="SUPFAM" id="SSF52540">
    <property type="entry name" value="P-loop containing nucleoside triphosphate hydrolases"/>
    <property type="match status" value="1"/>
</dbReference>
<protein>
    <recommendedName>
        <fullName evidence="6">GTPase HflX</fullName>
    </recommendedName>
    <alternativeName>
        <fullName evidence="6">GTP-binding protein HflX</fullName>
    </alternativeName>
</protein>
<keyword evidence="5 6" id="KW-0342">GTP-binding</keyword>
<keyword evidence="2 8" id="KW-0479">Metal-binding</keyword>
<dbReference type="Gene3D" id="3.40.50.11060">
    <property type="entry name" value="GTPase HflX, N-terminal domain"/>
    <property type="match status" value="1"/>
</dbReference>
<sequence length="368" mass="41865">MKAILVGIIEREDKKSFRESLEELRELVRAVGGKVIGYIYQRRNSPDVRYFVGAGKAKEIQEVVKGTGADTVVFDTFLTPSQVQNLEDLIDARIMDRGTLVLEIFSRRVRSKTAKLQVELATLTYQLPRLYGKGREMSRLGGGVGTRGPGEQETEIKRRAIKRRIQQIKEELEEIKRQRREQRKRRERYGSDLKVVRVALVGYTNVGKSSLMKVLTGRDVLSADMPFATLDTTTSARLLFPDLKILFTDTVGFIRKLPPELIESFKATLEEVQEADIILHVVDISDSSWIEKVKVVQQVLADLSADEKPVIYVFNKADKLVKEEEQLHELRQQFLMDAPAVIVSAQKGWGIRELLDTIKQVVQQVVKV</sequence>
<feature type="binding site" evidence="7">
    <location>
        <begin position="315"/>
        <end position="318"/>
    </location>
    <ligand>
        <name>GTP</name>
        <dbReference type="ChEBI" id="CHEBI:37565"/>
    </ligand>
</feature>
<dbReference type="HAMAP" id="MF_00900">
    <property type="entry name" value="GTPase_HflX"/>
    <property type="match status" value="1"/>
</dbReference>
<dbReference type="GO" id="GO:0005525">
    <property type="term" value="F:GTP binding"/>
    <property type="evidence" value="ECO:0007669"/>
    <property type="project" value="UniProtKB-UniRule"/>
</dbReference>
<dbReference type="Gene3D" id="6.10.250.2860">
    <property type="match status" value="1"/>
</dbReference>
<dbReference type="InterPro" id="IPR016496">
    <property type="entry name" value="GTPase_HflX"/>
</dbReference>
<comment type="cofactor">
    <cofactor evidence="8">
        <name>Mg(2+)</name>
        <dbReference type="ChEBI" id="CHEBI:18420"/>
    </cofactor>
</comment>
<feature type="coiled-coil region" evidence="9">
    <location>
        <begin position="151"/>
        <end position="192"/>
    </location>
</feature>
<dbReference type="OrthoDB" id="9812272at2"/>
<feature type="binding site" evidence="8">
    <location>
        <position position="229"/>
    </location>
    <ligand>
        <name>Mg(2+)</name>
        <dbReference type="ChEBI" id="CHEBI:18420"/>
    </ligand>
</feature>
<dbReference type="EMBL" id="CP001931">
    <property type="protein sequence ID" value="ADC88715.1"/>
    <property type="molecule type" value="Genomic_DNA"/>
</dbReference>
<keyword evidence="3 6" id="KW-0547">Nucleotide-binding</keyword>
<dbReference type="Gene3D" id="3.40.50.300">
    <property type="entry name" value="P-loop containing nucleotide triphosphate hydrolases"/>
    <property type="match status" value="1"/>
</dbReference>
<evidence type="ECO:0000259" key="10">
    <source>
        <dbReference type="PROSITE" id="PS51705"/>
    </source>
</evidence>
<proteinExistence type="inferred from homology"/>
<evidence type="ECO:0000313" key="11">
    <source>
        <dbReference type="EMBL" id="ADC88715.1"/>
    </source>
</evidence>
<evidence type="ECO:0000256" key="8">
    <source>
        <dbReference type="PIRSR" id="PIRSR006809-2"/>
    </source>
</evidence>